<dbReference type="STRING" id="69974.MPLDJ20_210059"/>
<dbReference type="InterPro" id="IPR013767">
    <property type="entry name" value="PAS_fold"/>
</dbReference>
<dbReference type="GO" id="GO:0006355">
    <property type="term" value="P:regulation of DNA-templated transcription"/>
    <property type="evidence" value="ECO:0007669"/>
    <property type="project" value="InterPro"/>
</dbReference>
<keyword evidence="5" id="KW-0597">Phosphoprotein</keyword>
<evidence type="ECO:0000256" key="16">
    <source>
        <dbReference type="ARBA" id="ARBA00023170"/>
    </source>
</evidence>
<accession>A0A090DUA5</accession>
<evidence type="ECO:0000256" key="8">
    <source>
        <dbReference type="ARBA" id="ARBA00022643"/>
    </source>
</evidence>
<keyword evidence="9" id="KW-0808">Transferase</keyword>
<evidence type="ECO:0000256" key="6">
    <source>
        <dbReference type="ARBA" id="ARBA00022606"/>
    </source>
</evidence>
<dbReference type="GO" id="GO:0009881">
    <property type="term" value="F:photoreceptor activity"/>
    <property type="evidence" value="ECO:0007669"/>
    <property type="project" value="UniProtKB-KW"/>
</dbReference>
<evidence type="ECO:0000313" key="20">
    <source>
        <dbReference type="Proteomes" id="UP000045285"/>
    </source>
</evidence>
<comment type="catalytic activity">
    <reaction evidence="1">
        <text>ATP + protein L-histidine = ADP + protein N-phospho-L-histidine.</text>
        <dbReference type="EC" id="2.7.13.3"/>
    </reaction>
</comment>
<evidence type="ECO:0000256" key="4">
    <source>
        <dbReference type="ARBA" id="ARBA00022543"/>
    </source>
</evidence>
<dbReference type="PANTHER" id="PTHR41523:SF8">
    <property type="entry name" value="ETHYLENE RESPONSE SENSOR PROTEIN"/>
    <property type="match status" value="1"/>
</dbReference>
<evidence type="ECO:0000259" key="17">
    <source>
        <dbReference type="PROSITE" id="PS50112"/>
    </source>
</evidence>
<dbReference type="AlphaFoldDB" id="A0A090DUA5"/>
<evidence type="ECO:0000256" key="1">
    <source>
        <dbReference type="ARBA" id="ARBA00000085"/>
    </source>
</evidence>
<dbReference type="EC" id="2.7.13.3" evidence="2"/>
<keyword evidence="10" id="KW-0677">Repeat</keyword>
<dbReference type="PROSITE" id="PS50112">
    <property type="entry name" value="PAS"/>
    <property type="match status" value="1"/>
</dbReference>
<dbReference type="EMBL" id="CCMZ01000026">
    <property type="protein sequence ID" value="CDX20556.1"/>
    <property type="molecule type" value="Genomic_DNA"/>
</dbReference>
<dbReference type="GO" id="GO:0004673">
    <property type="term" value="F:protein histidine kinase activity"/>
    <property type="evidence" value="ECO:0007669"/>
    <property type="project" value="UniProtKB-EC"/>
</dbReference>
<dbReference type="Pfam" id="PF07536">
    <property type="entry name" value="HWE_HK"/>
    <property type="match status" value="1"/>
</dbReference>
<keyword evidence="8" id="KW-0288">FMN</keyword>
<evidence type="ECO:0000256" key="12">
    <source>
        <dbReference type="ARBA" id="ARBA00022777"/>
    </source>
</evidence>
<dbReference type="SUPFAM" id="SSF55781">
    <property type="entry name" value="GAF domain-like"/>
    <property type="match status" value="1"/>
</dbReference>
<dbReference type="Gene3D" id="3.30.450.40">
    <property type="match status" value="1"/>
</dbReference>
<keyword evidence="12" id="KW-0418">Kinase</keyword>
<dbReference type="SMART" id="SM00091">
    <property type="entry name" value="PAS"/>
    <property type="match status" value="1"/>
</dbReference>
<dbReference type="SMART" id="SM00086">
    <property type="entry name" value="PAC"/>
    <property type="match status" value="1"/>
</dbReference>
<dbReference type="Pfam" id="PF13185">
    <property type="entry name" value="GAF_2"/>
    <property type="match status" value="1"/>
</dbReference>
<dbReference type="SUPFAM" id="SSF55785">
    <property type="entry name" value="PYP-like sensor domain (PAS domain)"/>
    <property type="match status" value="1"/>
</dbReference>
<evidence type="ECO:0000256" key="10">
    <source>
        <dbReference type="ARBA" id="ARBA00022737"/>
    </source>
</evidence>
<keyword evidence="16" id="KW-0675">Receptor</keyword>
<organism evidence="19 20">
    <name type="scientific">Mesorhizobium plurifarium</name>
    <dbReference type="NCBI Taxonomy" id="69974"/>
    <lineage>
        <taxon>Bacteria</taxon>
        <taxon>Pseudomonadati</taxon>
        <taxon>Pseudomonadota</taxon>
        <taxon>Alphaproteobacteria</taxon>
        <taxon>Hyphomicrobiales</taxon>
        <taxon>Phyllobacteriaceae</taxon>
        <taxon>Mesorhizobium</taxon>
    </lineage>
</organism>
<name>A0A090DUA5_MESPL</name>
<evidence type="ECO:0000256" key="13">
    <source>
        <dbReference type="ARBA" id="ARBA00022840"/>
    </source>
</evidence>
<dbReference type="NCBIfam" id="TIGR00229">
    <property type="entry name" value="sensory_box"/>
    <property type="match status" value="1"/>
</dbReference>
<dbReference type="Pfam" id="PF00989">
    <property type="entry name" value="PAS"/>
    <property type="match status" value="1"/>
</dbReference>
<keyword evidence="7" id="KW-0285">Flavoprotein</keyword>
<dbReference type="InterPro" id="IPR001610">
    <property type="entry name" value="PAC"/>
</dbReference>
<feature type="domain" description="PAS" evidence="17">
    <location>
        <begin position="184"/>
        <end position="254"/>
    </location>
</feature>
<evidence type="ECO:0000256" key="7">
    <source>
        <dbReference type="ARBA" id="ARBA00022630"/>
    </source>
</evidence>
<keyword evidence="14" id="KW-0157">Chromophore</keyword>
<keyword evidence="11" id="KW-0547">Nucleotide-binding</keyword>
<dbReference type="InterPro" id="IPR000700">
    <property type="entry name" value="PAS-assoc_C"/>
</dbReference>
<evidence type="ECO:0000256" key="2">
    <source>
        <dbReference type="ARBA" id="ARBA00012438"/>
    </source>
</evidence>
<dbReference type="InterPro" id="IPR036890">
    <property type="entry name" value="HATPase_C_sf"/>
</dbReference>
<evidence type="ECO:0000256" key="9">
    <source>
        <dbReference type="ARBA" id="ARBA00022679"/>
    </source>
</evidence>
<dbReference type="InterPro" id="IPR000014">
    <property type="entry name" value="PAS"/>
</dbReference>
<dbReference type="InterPro" id="IPR035965">
    <property type="entry name" value="PAS-like_dom_sf"/>
</dbReference>
<dbReference type="InterPro" id="IPR011102">
    <property type="entry name" value="Sig_transdc_His_kinase_HWE"/>
</dbReference>
<evidence type="ECO:0000256" key="14">
    <source>
        <dbReference type="ARBA" id="ARBA00022991"/>
    </source>
</evidence>
<dbReference type="PANTHER" id="PTHR41523">
    <property type="entry name" value="TWO-COMPONENT SYSTEM SENSOR PROTEIN"/>
    <property type="match status" value="1"/>
</dbReference>
<dbReference type="SMART" id="SM00911">
    <property type="entry name" value="HWE_HK"/>
    <property type="match status" value="1"/>
</dbReference>
<keyword evidence="20" id="KW-1185">Reference proteome</keyword>
<dbReference type="Gene3D" id="3.30.565.10">
    <property type="entry name" value="Histidine kinase-like ATPase, C-terminal domain"/>
    <property type="match status" value="1"/>
</dbReference>
<dbReference type="GO" id="GO:0005524">
    <property type="term" value="F:ATP binding"/>
    <property type="evidence" value="ECO:0007669"/>
    <property type="project" value="UniProtKB-KW"/>
</dbReference>
<dbReference type="SMART" id="SM00065">
    <property type="entry name" value="GAF"/>
    <property type="match status" value="1"/>
</dbReference>
<dbReference type="Gene3D" id="3.30.450.20">
    <property type="entry name" value="PAS domain"/>
    <property type="match status" value="1"/>
</dbReference>
<evidence type="ECO:0000256" key="5">
    <source>
        <dbReference type="ARBA" id="ARBA00022553"/>
    </source>
</evidence>
<keyword evidence="13" id="KW-0067">ATP-binding</keyword>
<dbReference type="Proteomes" id="UP000045285">
    <property type="component" value="Unassembled WGS sequence"/>
</dbReference>
<keyword evidence="4" id="KW-0600">Photoreceptor protein</keyword>
<evidence type="ECO:0000313" key="19">
    <source>
        <dbReference type="EMBL" id="CDX20556.1"/>
    </source>
</evidence>
<gene>
    <name evidence="19" type="ORF">MPL3356_320033</name>
</gene>
<reference evidence="20" key="1">
    <citation type="submission" date="2014-08" db="EMBL/GenBank/DDBJ databases">
        <authorList>
            <person name="Moulin L."/>
        </authorList>
    </citation>
    <scope>NUCLEOTIDE SEQUENCE [LARGE SCALE GENOMIC DNA]</scope>
</reference>
<keyword evidence="15" id="KW-0843">Virulence</keyword>
<dbReference type="PROSITE" id="PS50113">
    <property type="entry name" value="PAC"/>
    <property type="match status" value="1"/>
</dbReference>
<proteinExistence type="predicted"/>
<evidence type="ECO:0000256" key="15">
    <source>
        <dbReference type="ARBA" id="ARBA00023026"/>
    </source>
</evidence>
<keyword evidence="6" id="KW-0716">Sensory transduction</keyword>
<sequence>MQQGAMSVAATVLGQRELTDGDIAREQTVLFRLTDRLYRAKAIAEVYDAALDAICDALGSLRASILRFDSQGVMSFVAWRSLSEEYRKAVNGHSPWTRGEHNAEPIYVEDIRCSGESQQLIDTVLAEGIEALAFIPLVSSRELAGKFMVYYPVPHHFTDRERELALTIARQLGFAIERNRAETTAARLSALVESSDDAISATDLEGIITDWNSGAERLYGYSRREIIGRPVISLIPLDRQHEERQILSRIRNGEHVEHFETARLRKDGSLVPISLTVSPIADASGKIVGSSRIARGISERLRAQEQRELLLREMDHRVKNLFAIASTIVNLSASAAETPAALASIVSDRLGALARAHALTMLPSTGHPLQVATSLHALIAAILSPYRRGADERPRFVVNGIDMPVPSAMITPLSLLLNEFATNAAKYGSLSAAAGSVEIACSIRDGAVLIRWREIGGPPPDGTIKEGFGTRLVRAVASQLGRLDRTWDSAGVVIELAIDGQRFSA</sequence>
<protein>
    <recommendedName>
        <fullName evidence="3">Blue-light-activated histidine kinase</fullName>
        <ecNumber evidence="2">2.7.13.3</ecNumber>
    </recommendedName>
</protein>
<evidence type="ECO:0000256" key="3">
    <source>
        <dbReference type="ARBA" id="ARBA00021740"/>
    </source>
</evidence>
<feature type="domain" description="PAC" evidence="18">
    <location>
        <begin position="257"/>
        <end position="309"/>
    </location>
</feature>
<evidence type="ECO:0000256" key="11">
    <source>
        <dbReference type="ARBA" id="ARBA00022741"/>
    </source>
</evidence>
<dbReference type="CDD" id="cd00130">
    <property type="entry name" value="PAS"/>
    <property type="match status" value="1"/>
</dbReference>
<evidence type="ECO:0000259" key="18">
    <source>
        <dbReference type="PROSITE" id="PS50113"/>
    </source>
</evidence>
<dbReference type="InterPro" id="IPR003018">
    <property type="entry name" value="GAF"/>
</dbReference>
<dbReference type="InterPro" id="IPR029016">
    <property type="entry name" value="GAF-like_dom_sf"/>
</dbReference>